<evidence type="ECO:0000259" key="1">
    <source>
        <dbReference type="Pfam" id="PF03358"/>
    </source>
</evidence>
<proteinExistence type="predicted"/>
<organism evidence="2 3">
    <name type="scientific">[Clostridium] symbiosum ATCC 14940</name>
    <dbReference type="NCBI Taxonomy" id="411472"/>
    <lineage>
        <taxon>Bacteria</taxon>
        <taxon>Bacillati</taxon>
        <taxon>Bacillota</taxon>
        <taxon>Clostridia</taxon>
        <taxon>Lachnospirales</taxon>
        <taxon>Lachnospiraceae</taxon>
        <taxon>Otoolea</taxon>
    </lineage>
</organism>
<dbReference type="SUPFAM" id="SSF52218">
    <property type="entry name" value="Flavoproteins"/>
    <property type="match status" value="1"/>
</dbReference>
<dbReference type="Proteomes" id="UP000016491">
    <property type="component" value="Unassembled WGS sequence"/>
</dbReference>
<dbReference type="InterPro" id="IPR029039">
    <property type="entry name" value="Flavoprotein-like_sf"/>
</dbReference>
<dbReference type="AlphaFoldDB" id="A0ABC9TXM0"/>
<reference evidence="2 3" key="1">
    <citation type="submission" date="2013-07" db="EMBL/GenBank/DDBJ databases">
        <authorList>
            <person name="Weinstock G."/>
            <person name="Sodergren E."/>
            <person name="Wylie T."/>
            <person name="Fulton L."/>
            <person name="Fulton R."/>
            <person name="Fronick C."/>
            <person name="O'Laughlin M."/>
            <person name="Godfrey J."/>
            <person name="Miner T."/>
            <person name="Herter B."/>
            <person name="Appelbaum E."/>
            <person name="Cordes M."/>
            <person name="Lek S."/>
            <person name="Wollam A."/>
            <person name="Pepin K.H."/>
            <person name="Palsikar V.B."/>
            <person name="Mitreva M."/>
            <person name="Wilson R.K."/>
        </authorList>
    </citation>
    <scope>NUCLEOTIDE SEQUENCE [LARGE SCALE GENOMIC DNA]</scope>
    <source>
        <strain evidence="2 3">ATCC 14940</strain>
    </source>
</reference>
<feature type="domain" description="NADPH-dependent FMN reductase-like" evidence="1">
    <location>
        <begin position="176"/>
        <end position="331"/>
    </location>
</feature>
<comment type="caution">
    <text evidence="2">The sequence shown here is derived from an EMBL/GenBank/DDBJ whole genome shotgun (WGS) entry which is preliminary data.</text>
</comment>
<dbReference type="Gene3D" id="3.40.50.360">
    <property type="match status" value="1"/>
</dbReference>
<dbReference type="RefSeq" id="WP_021643025.1">
    <property type="nucleotide sequence ID" value="NZ_KE992986.1"/>
</dbReference>
<sequence>MNSSDIIVVKLTDIESAQSGRLEGVLDVALKGRSVYEIHRAEEMTYFLKDTAGGSKRLLFAVSLGKTGINLEYYRVIQFLREHPGMLEGWTGGIIVDADSELFTKSAARELTFTANFAGCTFVGRPLVEGTSSLANFAIVAQNMDTDLMTAYQKSAGLLVQEILDFKNPVYECPDLLVLHASSHQTSNTFAVWNAVREKLEGFHITEIGLRNGTLSDCSGCPYRMCLHFGEQGSCFYGGVIAEDVYPAVKRANAVVMLCPNYNDALSANMTAFINRLTALFRTTRFYDKALFGIIVSGYSGSDIVAEQLIAALNMNKTFYLPGNFAMMETANKAGTAMKLPGIEARIEKFAANITKTLKKEEME</sequence>
<accession>A0ABC9TXM0</accession>
<evidence type="ECO:0000313" key="3">
    <source>
        <dbReference type="Proteomes" id="UP000016491"/>
    </source>
</evidence>
<dbReference type="Pfam" id="PF03358">
    <property type="entry name" value="FMN_red"/>
    <property type="match status" value="1"/>
</dbReference>
<gene>
    <name evidence="2" type="ORF">CLOSYM_02366</name>
</gene>
<evidence type="ECO:0000313" key="2">
    <source>
        <dbReference type="EMBL" id="ERI76837.1"/>
    </source>
</evidence>
<dbReference type="EMBL" id="AWSU01000183">
    <property type="protein sequence ID" value="ERI76837.1"/>
    <property type="molecule type" value="Genomic_DNA"/>
</dbReference>
<dbReference type="InterPro" id="IPR005025">
    <property type="entry name" value="FMN_Rdtase-like_dom"/>
</dbReference>
<name>A0ABC9TXM0_CLOSY</name>
<protein>
    <submittedName>
        <fullName evidence="2">Flavin reductase</fullName>
    </submittedName>
</protein>